<dbReference type="EMBL" id="JAPQKQ010000003">
    <property type="protein sequence ID" value="KAJ5202784.1"/>
    <property type="molecule type" value="Genomic_DNA"/>
</dbReference>
<dbReference type="PANTHER" id="PTHR34154:SF10">
    <property type="entry name" value="ASL1-LIKE GLYCOSYL HYDROLASE CATALYTIC DOMAIN-CONTAINING PROTEIN"/>
    <property type="match status" value="1"/>
</dbReference>
<dbReference type="InterPro" id="IPR024655">
    <property type="entry name" value="Asl1_glyco_hydro_catalytic"/>
</dbReference>
<dbReference type="OrthoDB" id="43654at2759"/>
<dbReference type="GO" id="GO:0071966">
    <property type="term" value="P:fungal-type cell wall polysaccharide metabolic process"/>
    <property type="evidence" value="ECO:0007669"/>
    <property type="project" value="TreeGrafter"/>
</dbReference>
<dbReference type="InterPro" id="IPR053183">
    <property type="entry name" value="ASL1"/>
</dbReference>
<evidence type="ECO:0000259" key="2">
    <source>
        <dbReference type="Pfam" id="PF11790"/>
    </source>
</evidence>
<sequence>MVSFTKLFTAGLVATSAMAAPMQAKRSTSSKRGAAYNDVTTVSALTSGGTIGWAYNWAGSLSGSLPSNIEFVPMLWGPQMFGGWATAIETALSSGSSYILGFNEPDMASQANMSPTDAASYYQTYITPWSGKAKLISPAVTSSTEAGVGLDWFESFIGSCSSCGISGLAVHWYGETADDFKTFITNAVATASKHSLSEVWITEFALNADINGATDAATTAAFLNEVLPWLDSQAGVTRYSYFMCAENYLLSGSTLNQAGQAYVSA</sequence>
<evidence type="ECO:0000313" key="3">
    <source>
        <dbReference type="EMBL" id="KAJ5202784.1"/>
    </source>
</evidence>
<accession>A0A9W9MK21</accession>
<dbReference type="InterPro" id="IPR017853">
    <property type="entry name" value="GH"/>
</dbReference>
<reference evidence="3" key="2">
    <citation type="journal article" date="2023" name="IMA Fungus">
        <title>Comparative genomic study of the Penicillium genus elucidates a diverse pangenome and 15 lateral gene transfer events.</title>
        <authorList>
            <person name="Petersen C."/>
            <person name="Sorensen T."/>
            <person name="Nielsen M.R."/>
            <person name="Sondergaard T.E."/>
            <person name="Sorensen J.L."/>
            <person name="Fitzpatrick D.A."/>
            <person name="Frisvad J.C."/>
            <person name="Nielsen K.L."/>
        </authorList>
    </citation>
    <scope>NUCLEOTIDE SEQUENCE</scope>
    <source>
        <strain evidence="3">IBT 20477</strain>
    </source>
</reference>
<dbReference type="PANTHER" id="PTHR34154">
    <property type="entry name" value="ALKALI-SENSITIVE LINKAGE PROTEIN 1"/>
    <property type="match status" value="1"/>
</dbReference>
<evidence type="ECO:0000313" key="4">
    <source>
        <dbReference type="Proteomes" id="UP001150942"/>
    </source>
</evidence>
<keyword evidence="4" id="KW-1185">Reference proteome</keyword>
<dbReference type="GO" id="GO:0009277">
    <property type="term" value="C:fungal-type cell wall"/>
    <property type="evidence" value="ECO:0007669"/>
    <property type="project" value="TreeGrafter"/>
</dbReference>
<feature type="domain" description="Asl1-like glycosyl hydrolase catalytic" evidence="2">
    <location>
        <begin position="33"/>
        <end position="262"/>
    </location>
</feature>
<evidence type="ECO:0000256" key="1">
    <source>
        <dbReference type="SAM" id="SignalP"/>
    </source>
</evidence>
<keyword evidence="1" id="KW-0732">Signal</keyword>
<dbReference type="SUPFAM" id="SSF51445">
    <property type="entry name" value="(Trans)glycosidases"/>
    <property type="match status" value="1"/>
</dbReference>
<dbReference type="Pfam" id="PF11790">
    <property type="entry name" value="Glyco_hydro_cc"/>
    <property type="match status" value="1"/>
</dbReference>
<gene>
    <name evidence="3" type="ORF">N7449_004863</name>
</gene>
<protein>
    <recommendedName>
        <fullName evidence="2">Asl1-like glycosyl hydrolase catalytic domain-containing protein</fullName>
    </recommendedName>
</protein>
<feature type="chain" id="PRO_5040757975" description="Asl1-like glycosyl hydrolase catalytic domain-containing protein" evidence="1">
    <location>
        <begin position="20"/>
        <end position="265"/>
    </location>
</feature>
<proteinExistence type="predicted"/>
<dbReference type="Proteomes" id="UP001150942">
    <property type="component" value="Unassembled WGS sequence"/>
</dbReference>
<dbReference type="Gene3D" id="3.20.20.80">
    <property type="entry name" value="Glycosidases"/>
    <property type="match status" value="1"/>
</dbReference>
<name>A0A9W9MK21_9EURO</name>
<organism evidence="3 4">
    <name type="scientific">Penicillium cf. viridicatum</name>
    <dbReference type="NCBI Taxonomy" id="2972119"/>
    <lineage>
        <taxon>Eukaryota</taxon>
        <taxon>Fungi</taxon>
        <taxon>Dikarya</taxon>
        <taxon>Ascomycota</taxon>
        <taxon>Pezizomycotina</taxon>
        <taxon>Eurotiomycetes</taxon>
        <taxon>Eurotiomycetidae</taxon>
        <taxon>Eurotiales</taxon>
        <taxon>Aspergillaceae</taxon>
        <taxon>Penicillium</taxon>
    </lineage>
</organism>
<dbReference type="FunFam" id="3.20.20.80:FF:000271">
    <property type="entry name" value="Alkali-sensitive linkage protein 1"/>
    <property type="match status" value="1"/>
</dbReference>
<dbReference type="AlphaFoldDB" id="A0A9W9MK21"/>
<feature type="signal peptide" evidence="1">
    <location>
        <begin position="1"/>
        <end position="19"/>
    </location>
</feature>
<reference evidence="3" key="1">
    <citation type="submission" date="2022-11" db="EMBL/GenBank/DDBJ databases">
        <authorList>
            <person name="Petersen C."/>
        </authorList>
    </citation>
    <scope>NUCLEOTIDE SEQUENCE</scope>
    <source>
        <strain evidence="3">IBT 20477</strain>
    </source>
</reference>
<comment type="caution">
    <text evidence="3">The sequence shown here is derived from an EMBL/GenBank/DDBJ whole genome shotgun (WGS) entry which is preliminary data.</text>
</comment>